<evidence type="ECO:0000313" key="2">
    <source>
        <dbReference type="Proteomes" id="UP001149140"/>
    </source>
</evidence>
<evidence type="ECO:0008006" key="3">
    <source>
        <dbReference type="Google" id="ProtNLM"/>
    </source>
</evidence>
<proteinExistence type="predicted"/>
<gene>
    <name evidence="1" type="ORF">OM076_34775</name>
</gene>
<dbReference type="RefSeq" id="WP_270044743.1">
    <property type="nucleotide sequence ID" value="NZ_JAPDOD010000047.1"/>
</dbReference>
<organism evidence="1 2">
    <name type="scientific">Solirubrobacter ginsenosidimutans</name>
    <dbReference type="NCBI Taxonomy" id="490573"/>
    <lineage>
        <taxon>Bacteria</taxon>
        <taxon>Bacillati</taxon>
        <taxon>Actinomycetota</taxon>
        <taxon>Thermoleophilia</taxon>
        <taxon>Solirubrobacterales</taxon>
        <taxon>Solirubrobacteraceae</taxon>
        <taxon>Solirubrobacter</taxon>
    </lineage>
</organism>
<protein>
    <recommendedName>
        <fullName evidence="3">Nucleotidyltransferase</fullName>
    </recommendedName>
</protein>
<evidence type="ECO:0000313" key="1">
    <source>
        <dbReference type="EMBL" id="MDA0165486.1"/>
    </source>
</evidence>
<dbReference type="AlphaFoldDB" id="A0A9X3MYT0"/>
<keyword evidence="2" id="KW-1185">Reference proteome</keyword>
<comment type="caution">
    <text evidence="1">The sequence shown here is derived from an EMBL/GenBank/DDBJ whole genome shotgun (WGS) entry which is preliminary data.</text>
</comment>
<sequence>MAALAVAGSSDGLSTCVFGSWAREELTAASDDDWAVLVARPFAAYDPDVLSEIVAAQAQLGAGDRRPGAQGVFGEPICVPDLAARIGLDADTNTNFTRRMLLLLESRELHGNVRRSAVEQILGRYLYESHTAGQPPRFLLNDVVRYWRTICVDFEGKAAGSAGARDPKWASRNAKLRTSRKLLFAGGLVPVLLCHLCEPAATAAFLSRWFDASPLDRVSTAFLFVGLPDSGVRALAAYDRWIGLMSQPDIRAELDALTVEARDLSPLYAEIRDIGRAFEDALGALLFSSRLGPLTRTYAIF</sequence>
<dbReference type="EMBL" id="JAPDOD010000047">
    <property type="protein sequence ID" value="MDA0165486.1"/>
    <property type="molecule type" value="Genomic_DNA"/>
</dbReference>
<dbReference type="Proteomes" id="UP001149140">
    <property type="component" value="Unassembled WGS sequence"/>
</dbReference>
<name>A0A9X3MYT0_9ACTN</name>
<reference evidence="1" key="1">
    <citation type="submission" date="2022-10" db="EMBL/GenBank/DDBJ databases">
        <title>The WGS of Solirubrobacter ginsenosidimutans DSM 21036.</title>
        <authorList>
            <person name="Jiang Z."/>
        </authorList>
    </citation>
    <scope>NUCLEOTIDE SEQUENCE</scope>
    <source>
        <strain evidence="1">DSM 21036</strain>
    </source>
</reference>
<accession>A0A9X3MYT0</accession>